<sequence length="214" mass="22658">MTPKVLDIKARAAMDPSIPPSSPFVLENPNRCPGNAATSAAVAVLPLRAAAEPPSQLPSSTPPDVGGGSYPAVSGGRGGASCALPARRRRTQDDATDQSSPAATDMIGRFQTIIKIVESRAPPAMPRPEIGELLKAVQCLKLPTGEPRHHQQKRCRRSPVSPAAGGRSSVSLLQETIAAIEQMRLSEPVENSEEYAEVLGKLKDLLRTQELEDG</sequence>
<dbReference type="AlphaFoldDB" id="A0A843V7X6"/>
<feature type="compositionally biased region" description="Gly residues" evidence="1">
    <location>
        <begin position="65"/>
        <end position="79"/>
    </location>
</feature>
<evidence type="ECO:0000313" key="2">
    <source>
        <dbReference type="EMBL" id="MQL91346.1"/>
    </source>
</evidence>
<dbReference type="OrthoDB" id="10592382at2759"/>
<feature type="region of interest" description="Disordered" evidence="1">
    <location>
        <begin position="51"/>
        <end position="82"/>
    </location>
</feature>
<organism evidence="2 3">
    <name type="scientific">Colocasia esculenta</name>
    <name type="common">Wild taro</name>
    <name type="synonym">Arum esculentum</name>
    <dbReference type="NCBI Taxonomy" id="4460"/>
    <lineage>
        <taxon>Eukaryota</taxon>
        <taxon>Viridiplantae</taxon>
        <taxon>Streptophyta</taxon>
        <taxon>Embryophyta</taxon>
        <taxon>Tracheophyta</taxon>
        <taxon>Spermatophyta</taxon>
        <taxon>Magnoliopsida</taxon>
        <taxon>Liliopsida</taxon>
        <taxon>Araceae</taxon>
        <taxon>Aroideae</taxon>
        <taxon>Colocasieae</taxon>
        <taxon>Colocasia</taxon>
    </lineage>
</organism>
<proteinExistence type="predicted"/>
<name>A0A843V7X6_COLES</name>
<evidence type="ECO:0000256" key="1">
    <source>
        <dbReference type="SAM" id="MobiDB-lite"/>
    </source>
</evidence>
<keyword evidence="3" id="KW-1185">Reference proteome</keyword>
<feature type="region of interest" description="Disordered" evidence="1">
    <location>
        <begin position="145"/>
        <end position="169"/>
    </location>
</feature>
<dbReference type="Proteomes" id="UP000652761">
    <property type="component" value="Unassembled WGS sequence"/>
</dbReference>
<evidence type="ECO:0000313" key="3">
    <source>
        <dbReference type="Proteomes" id="UP000652761"/>
    </source>
</evidence>
<reference evidence="2" key="1">
    <citation type="submission" date="2017-07" db="EMBL/GenBank/DDBJ databases">
        <title>Taro Niue Genome Assembly and Annotation.</title>
        <authorList>
            <person name="Atibalentja N."/>
            <person name="Keating K."/>
            <person name="Fields C.J."/>
        </authorList>
    </citation>
    <scope>NUCLEOTIDE SEQUENCE</scope>
    <source>
        <strain evidence="2">Niue_2</strain>
        <tissue evidence="2">Leaf</tissue>
    </source>
</reference>
<comment type="caution">
    <text evidence="2">The sequence shown here is derived from an EMBL/GenBank/DDBJ whole genome shotgun (WGS) entry which is preliminary data.</text>
</comment>
<protein>
    <submittedName>
        <fullName evidence="2">Uncharacterized protein</fullName>
    </submittedName>
</protein>
<accession>A0A843V7X6</accession>
<gene>
    <name evidence="2" type="ORF">Taro_023961</name>
</gene>
<dbReference type="EMBL" id="NMUH01001329">
    <property type="protein sequence ID" value="MQL91346.1"/>
    <property type="molecule type" value="Genomic_DNA"/>
</dbReference>